<accession>A0A067PJ40</accession>
<proteinExistence type="predicted"/>
<name>A0A067PJ40_9AGAM</name>
<protein>
    <submittedName>
        <fullName evidence="1">Uncharacterized protein</fullName>
    </submittedName>
</protein>
<dbReference type="EMBL" id="KL197752">
    <property type="protein sequence ID" value="KDQ51037.1"/>
    <property type="molecule type" value="Genomic_DNA"/>
</dbReference>
<dbReference type="AlphaFoldDB" id="A0A067PJ40"/>
<dbReference type="OrthoDB" id="4757738at2759"/>
<dbReference type="HOGENOM" id="CLU_466212_0_0_1"/>
<keyword evidence="2" id="KW-1185">Reference proteome</keyword>
<dbReference type="Proteomes" id="UP000027265">
    <property type="component" value="Unassembled WGS sequence"/>
</dbReference>
<organism evidence="1 2">
    <name type="scientific">Jaapia argillacea MUCL 33604</name>
    <dbReference type="NCBI Taxonomy" id="933084"/>
    <lineage>
        <taxon>Eukaryota</taxon>
        <taxon>Fungi</taxon>
        <taxon>Dikarya</taxon>
        <taxon>Basidiomycota</taxon>
        <taxon>Agaricomycotina</taxon>
        <taxon>Agaricomycetes</taxon>
        <taxon>Agaricomycetidae</taxon>
        <taxon>Jaapiales</taxon>
        <taxon>Jaapiaceae</taxon>
        <taxon>Jaapia</taxon>
    </lineage>
</organism>
<sequence length="585" mass="65928">MGSTVSALKKSLEDPEQEKQANDALNVLAQVAQTRIDTFYQRVNSPQFDPGLVPISKVIYKYQYFQCGVSNNASDVSQAISDSLGAFISGDVQKGVNTIVGSALGYLLGNYSANASSTTIYALTTGELGGLCRIDADFYSYEYTSKSLTSITKNVVVCSLVISSAKLDNLTLNDVTGIVQTLYGGVDIGTQRRIRDQLWEQVQGNNHLLEYRDPLETADLAAIFKGNQDYDPTDLDNAVPQPGLDHSNRHKFLPSTLQLVVTRYQEFAGDLTRRGRGEGKLFAESLKSFLTAWLVAYSRTLPWKAKCPDVNITYTCDPQRDNQVFFDIRVWNVEEDYGRVLDLVQHQAEEGLRYLQEHPTVEPVASKFEAWRFERPVFEQRRRGEPDRFRVKVIQFDRATVNAVLGMLTVDNPLLCGEQMTQLVIDGAEAFNPPSRKVAKMTAFAEAFADNFGNANRQTQPWFNAMYTVLKLTIAGINYFVANGRQLRGDLDQYWPWAEPDKMMDATRMLVDAIMPIPYVLNANLRDNGMVYMIGRLYTDHLLSKENLTAEYPEIYDFIFQYATNANTPDYCRDLAIRLRDGVNV</sequence>
<evidence type="ECO:0000313" key="1">
    <source>
        <dbReference type="EMBL" id="KDQ51037.1"/>
    </source>
</evidence>
<gene>
    <name evidence="1" type="ORF">JAAARDRAFT_41499</name>
</gene>
<evidence type="ECO:0000313" key="2">
    <source>
        <dbReference type="Proteomes" id="UP000027265"/>
    </source>
</evidence>
<dbReference type="InParanoid" id="A0A067PJ40"/>
<dbReference type="STRING" id="933084.A0A067PJ40"/>
<reference evidence="2" key="1">
    <citation type="journal article" date="2014" name="Proc. Natl. Acad. Sci. U.S.A.">
        <title>Extensive sampling of basidiomycete genomes demonstrates inadequacy of the white-rot/brown-rot paradigm for wood decay fungi.</title>
        <authorList>
            <person name="Riley R."/>
            <person name="Salamov A.A."/>
            <person name="Brown D.W."/>
            <person name="Nagy L.G."/>
            <person name="Floudas D."/>
            <person name="Held B.W."/>
            <person name="Levasseur A."/>
            <person name="Lombard V."/>
            <person name="Morin E."/>
            <person name="Otillar R."/>
            <person name="Lindquist E.A."/>
            <person name="Sun H."/>
            <person name="LaButti K.M."/>
            <person name="Schmutz J."/>
            <person name="Jabbour D."/>
            <person name="Luo H."/>
            <person name="Baker S.E."/>
            <person name="Pisabarro A.G."/>
            <person name="Walton J.D."/>
            <person name="Blanchette R.A."/>
            <person name="Henrissat B."/>
            <person name="Martin F."/>
            <person name="Cullen D."/>
            <person name="Hibbett D.S."/>
            <person name="Grigoriev I.V."/>
        </authorList>
    </citation>
    <scope>NUCLEOTIDE SEQUENCE [LARGE SCALE GENOMIC DNA]</scope>
    <source>
        <strain evidence="2">MUCL 33604</strain>
    </source>
</reference>